<dbReference type="InterPro" id="IPR018200">
    <property type="entry name" value="USP_CS"/>
</dbReference>
<dbReference type="Pfam" id="PF14533">
    <property type="entry name" value="USP7_C2"/>
    <property type="match status" value="1"/>
</dbReference>
<evidence type="ECO:0000256" key="9">
    <source>
        <dbReference type="ARBA" id="ARBA00031500"/>
    </source>
</evidence>
<sequence>MRPYFLKNEARKRPLSDEETTTVGPLEINSEPDMCETEEPAEVLPVNETERNETNLVSPLAKRPKPDINEKQKNATVSFGNGFINDATDPSKWREAQQIQKDHEFALSVSVNWNAENRTIARVRRSGNMSNFQRARLDVVEVSSVSESRTHSVVTNEDMAKIKSDLMIPSLATEHQEESQNEASLGADSETALDLSVGNVDGNTTLTERSPNEDGTFYEMVDQEIVADSLEPMNVIPMENVVSEMPDDPQPAAELDEDQMDPTTRQILSDEVLARQLQAQINGKYRGADFHGAPVEQFAEINIQPSGYFDEELAIKINNEVNSNGRKPLLSRPVATYPDVNSTLRIVTKFNTEDNDFSENDLTTAEYEGKGYDSDMSQSYTPGNSQSVTPVMSPRSEESTYVNGCLYSENQSAFTPFEKSEVTKANDEDSQNVSSTTTTLMDGEQIFREKKHPRQNLLDSAFSDPSNEEYVPTCVTKTPEELEKAISLYNSNASRSRNLAISADSLAVNPKAERQSRARFRDGEHSRRYDSTKLSKKAAHKTCAAGERDNVNHGSYNFNNENTIPSEPMDIQQDENQRPPSRNTAPDIMMEIDDDMDDAAVDRYAPDGILRLDIDGFSEFLNAPPENCQRLSKPQYVRGLPWKILAMPRALQNARNTFPKQEKALGFFLQCNGDADTNNWSCVANATLRVINQHGGEDHVRKITHPFNYKENDWGYSSFLTFAQLSNPDLGYIKDDTIKLEIHVSADAPHGVQWDSKKHAGFIGLKNQGATCYMNSILQALYFTAALRKAVFEMPVTDEPIDQNVGLAMQRVFYELLHSDRPVGTKKLTKSFGWDTVETFMQHDVQELCRVLLDNLESKMKGTSVENVIPKLIGGKMRTIIRCLNVLYESGRTEAFYDLQLNIKGKKTIYDSLRDYTAVERLDGDNKYDAGEHGLQPAEKYTKFAELPPVLHFQLMRFQYEGTEQKINDRFEYPEELDLTEFSDGIHPDECVYNLQSVLVHSGDFHGGHYVVFINTNLHNSAINGARPKWCKFDDDVVSRASVREAVMANYGGEDNDAPGRAFTNAYMLVYVKKLAIAEVVPLPSKDEIPQHLVQIFETEKNDENRRKREKMEAHLFTELSIVTPELLQLNSNFELVEPKVIEERAPREKFSKSMLIPEFYKQLRKRLFFEPQLMQARNEELNFRVWKFTETPVKRSDIDAVVTQCRPNVLLNIQEAEKTIESVFETDRHIVYIEYPLMPNNNKPYDDANDILVFLKAYDFDRKKIFNLGHTVLKYRKTICDYHDHFCKMAGWSTKTLLHYYEEVTVDYIRFIEHEDIALCAESCLHEFKDGLIIIIEDGEKTNSKDNAKTFLQNVYDTIPVDIEMNNDGVSNFHEPAEHIISTIKLTWPVRALADFIGSEIRCDSNRIMIFHGGYGDRTNQRYVTLEQYRLVGYTIRHFLDLHGQNFHDPRKMKRYRIYYALLPFNLEEIDRRKQLKIQAMDERMNISEMTVWPERGGRVYHILEEARRDFHFSHNGTGKLRLLYVGQSSSSLRVFNLFSEDASADEVHQKLLNSSMYTVRVEEVPRDQLVVGPNEYLAPVSHYDRDPNKMFGVPFLFKVSNEEPLTSVRDRLREVLDVPEREFEKYKFALVAQARVVRYLDMNSDGLVNLAELGYQPGRSPMVAVAAIPYLGLEHVNKRGSRNAHAAEKAIRIHN</sequence>
<evidence type="ECO:0000256" key="10">
    <source>
        <dbReference type="ARBA" id="ARBA00031508"/>
    </source>
</evidence>
<dbReference type="Gene3D" id="3.10.20.90">
    <property type="entry name" value="Phosphatidylinositol 3-kinase Catalytic Subunit, Chain A, domain 1"/>
    <property type="match status" value="1"/>
</dbReference>
<comment type="catalytic activity">
    <reaction evidence="1">
        <text>Thiol-dependent hydrolysis of ester, thioester, amide, peptide and isopeptide bonds formed by the C-terminal Gly of ubiquitin (a 76-residue protein attached to proteins as an intracellular targeting signal).</text>
        <dbReference type="EC" id="3.4.19.12"/>
    </reaction>
</comment>
<dbReference type="InterPro" id="IPR028889">
    <property type="entry name" value="USP"/>
</dbReference>
<dbReference type="InterPro" id="IPR038765">
    <property type="entry name" value="Papain-like_cys_pep_sf"/>
</dbReference>
<evidence type="ECO:0000256" key="1">
    <source>
        <dbReference type="ARBA" id="ARBA00000707"/>
    </source>
</evidence>
<dbReference type="CDD" id="cd02659">
    <property type="entry name" value="peptidase_C19C"/>
    <property type="match status" value="1"/>
</dbReference>
<dbReference type="Gene3D" id="3.90.70.10">
    <property type="entry name" value="Cysteine proteinases"/>
    <property type="match status" value="1"/>
</dbReference>
<dbReference type="PROSITE" id="PS50235">
    <property type="entry name" value="USP_3"/>
    <property type="match status" value="1"/>
</dbReference>
<comment type="similarity">
    <text evidence="2">Belongs to the peptidase C19 family.</text>
</comment>
<feature type="compositionally biased region" description="Polar residues" evidence="11">
    <location>
        <begin position="375"/>
        <end position="390"/>
    </location>
</feature>
<feature type="domain" description="MATH" evidence="12">
    <location>
        <begin position="607"/>
        <end position="744"/>
    </location>
</feature>
<dbReference type="GO" id="GO:0005829">
    <property type="term" value="C:cytosol"/>
    <property type="evidence" value="ECO:0007669"/>
    <property type="project" value="TreeGrafter"/>
</dbReference>
<evidence type="ECO:0000256" key="8">
    <source>
        <dbReference type="ARBA" id="ARBA00022807"/>
    </source>
</evidence>
<feature type="compositionally biased region" description="Polar residues" evidence="11">
    <location>
        <begin position="552"/>
        <end position="565"/>
    </location>
</feature>
<dbReference type="GO" id="GO:0006508">
    <property type="term" value="P:proteolysis"/>
    <property type="evidence" value="ECO:0007669"/>
    <property type="project" value="UniProtKB-KW"/>
</dbReference>
<feature type="region of interest" description="Disordered" evidence="11">
    <location>
        <begin position="368"/>
        <end position="394"/>
    </location>
</feature>
<feature type="compositionally biased region" description="Basic and acidic residues" evidence="11">
    <location>
        <begin position="511"/>
        <end position="533"/>
    </location>
</feature>
<dbReference type="Pfam" id="PF00443">
    <property type="entry name" value="UCH"/>
    <property type="match status" value="1"/>
</dbReference>
<keyword evidence="15" id="KW-1185">Reference proteome</keyword>
<dbReference type="Pfam" id="PF12436">
    <property type="entry name" value="USP7_ICP0_bdg"/>
    <property type="match status" value="1"/>
</dbReference>
<dbReference type="PANTHER" id="PTHR24006:SF644">
    <property type="entry name" value="UBIQUITIN CARBOXYL-TERMINAL HYDROLASE 7"/>
    <property type="match status" value="1"/>
</dbReference>
<gene>
    <name evidence="14" type="ORF">CAUJ_LOCUS8992</name>
</gene>
<dbReference type="PROSITE" id="PS00973">
    <property type="entry name" value="USP_2"/>
    <property type="match status" value="1"/>
</dbReference>
<protein>
    <recommendedName>
        <fullName evidence="4">Ubiquitin carboxyl-terminal hydrolase 7</fullName>
        <ecNumber evidence="3">3.4.19.12</ecNumber>
    </recommendedName>
    <alternativeName>
        <fullName evidence="10">Ubiquitin thioesterase 7</fullName>
    </alternativeName>
    <alternativeName>
        <fullName evidence="9">Ubiquitin-specific-processing protease 7</fullName>
    </alternativeName>
</protein>
<evidence type="ECO:0000256" key="2">
    <source>
        <dbReference type="ARBA" id="ARBA00009085"/>
    </source>
</evidence>
<dbReference type="EC" id="3.4.19.12" evidence="3"/>
<dbReference type="SUPFAM" id="SSF54001">
    <property type="entry name" value="Cysteine proteinases"/>
    <property type="match status" value="1"/>
</dbReference>
<dbReference type="PANTHER" id="PTHR24006">
    <property type="entry name" value="UBIQUITIN CARBOXYL-TERMINAL HYDROLASE"/>
    <property type="match status" value="1"/>
</dbReference>
<evidence type="ECO:0000259" key="13">
    <source>
        <dbReference type="PROSITE" id="PS50235"/>
    </source>
</evidence>
<dbReference type="InterPro" id="IPR024729">
    <property type="entry name" value="USP7_ICP0-binding_dom"/>
</dbReference>
<dbReference type="SMART" id="SM00061">
    <property type="entry name" value="MATH"/>
    <property type="match status" value="1"/>
</dbReference>
<comment type="caution">
    <text evidence="14">The sequence shown here is derived from an EMBL/GenBank/DDBJ whole genome shotgun (WGS) entry which is preliminary data.</text>
</comment>
<evidence type="ECO:0000256" key="7">
    <source>
        <dbReference type="ARBA" id="ARBA00022801"/>
    </source>
</evidence>
<accession>A0A8S1HAA8</accession>
<dbReference type="Proteomes" id="UP000835052">
    <property type="component" value="Unassembled WGS sequence"/>
</dbReference>
<feature type="region of interest" description="Disordered" evidence="11">
    <location>
        <begin position="421"/>
        <end position="470"/>
    </location>
</feature>
<dbReference type="GO" id="GO:0005634">
    <property type="term" value="C:nucleus"/>
    <property type="evidence" value="ECO:0007669"/>
    <property type="project" value="TreeGrafter"/>
</dbReference>
<dbReference type="PROSITE" id="PS50144">
    <property type="entry name" value="MATH"/>
    <property type="match status" value="1"/>
</dbReference>
<reference evidence="14" key="1">
    <citation type="submission" date="2020-10" db="EMBL/GenBank/DDBJ databases">
        <authorList>
            <person name="Kikuchi T."/>
        </authorList>
    </citation>
    <scope>NUCLEOTIDE SEQUENCE</scope>
    <source>
        <strain evidence="14">NKZ352</strain>
    </source>
</reference>
<dbReference type="GO" id="GO:0031647">
    <property type="term" value="P:regulation of protein stability"/>
    <property type="evidence" value="ECO:0007669"/>
    <property type="project" value="TreeGrafter"/>
</dbReference>
<feature type="region of interest" description="Disordered" evidence="11">
    <location>
        <begin position="1"/>
        <end position="43"/>
    </location>
</feature>
<dbReference type="InterPro" id="IPR008974">
    <property type="entry name" value="TRAF-like"/>
</dbReference>
<feature type="domain" description="USP" evidence="13">
    <location>
        <begin position="763"/>
        <end position="1074"/>
    </location>
</feature>
<dbReference type="PROSITE" id="PS00972">
    <property type="entry name" value="USP_1"/>
    <property type="match status" value="1"/>
</dbReference>
<dbReference type="Gene3D" id="2.60.210.10">
    <property type="entry name" value="Apoptosis, Tumor Necrosis Factor Receptor Associated Protein 2, Chain A"/>
    <property type="match status" value="1"/>
</dbReference>
<dbReference type="GO" id="GO:0004843">
    <property type="term" value="F:cysteine-type deubiquitinase activity"/>
    <property type="evidence" value="ECO:0007669"/>
    <property type="project" value="UniProtKB-EC"/>
</dbReference>
<dbReference type="EMBL" id="CAJGYM010000032">
    <property type="protein sequence ID" value="CAD6193073.1"/>
    <property type="molecule type" value="Genomic_DNA"/>
</dbReference>
<feature type="compositionally biased region" description="Polar residues" evidence="11">
    <location>
        <begin position="431"/>
        <end position="440"/>
    </location>
</feature>
<dbReference type="InterPro" id="IPR029346">
    <property type="entry name" value="USP_C"/>
</dbReference>
<dbReference type="InterPro" id="IPR002083">
    <property type="entry name" value="MATH/TRAF_dom"/>
</dbReference>
<evidence type="ECO:0000256" key="6">
    <source>
        <dbReference type="ARBA" id="ARBA00022786"/>
    </source>
</evidence>
<evidence type="ECO:0000256" key="4">
    <source>
        <dbReference type="ARBA" id="ARBA00021393"/>
    </source>
</evidence>
<feature type="region of interest" description="Disordered" evidence="11">
    <location>
        <begin position="508"/>
        <end position="584"/>
    </location>
</feature>
<dbReference type="InterPro" id="IPR001394">
    <property type="entry name" value="Peptidase_C19_UCH"/>
</dbReference>
<dbReference type="SUPFAM" id="SSF49599">
    <property type="entry name" value="TRAF domain-like"/>
    <property type="match status" value="1"/>
</dbReference>
<keyword evidence="5" id="KW-0645">Protease</keyword>
<evidence type="ECO:0000256" key="3">
    <source>
        <dbReference type="ARBA" id="ARBA00012759"/>
    </source>
</evidence>
<keyword evidence="6" id="KW-0833">Ubl conjugation pathway</keyword>
<dbReference type="InterPro" id="IPR050164">
    <property type="entry name" value="Peptidase_C19"/>
</dbReference>
<evidence type="ECO:0000259" key="12">
    <source>
        <dbReference type="PROSITE" id="PS50144"/>
    </source>
</evidence>
<dbReference type="OrthoDB" id="289038at2759"/>
<evidence type="ECO:0000313" key="15">
    <source>
        <dbReference type="Proteomes" id="UP000835052"/>
    </source>
</evidence>
<organism evidence="14 15">
    <name type="scientific">Caenorhabditis auriculariae</name>
    <dbReference type="NCBI Taxonomy" id="2777116"/>
    <lineage>
        <taxon>Eukaryota</taxon>
        <taxon>Metazoa</taxon>
        <taxon>Ecdysozoa</taxon>
        <taxon>Nematoda</taxon>
        <taxon>Chromadorea</taxon>
        <taxon>Rhabditida</taxon>
        <taxon>Rhabditina</taxon>
        <taxon>Rhabditomorpha</taxon>
        <taxon>Rhabditoidea</taxon>
        <taxon>Rhabditidae</taxon>
        <taxon>Peloderinae</taxon>
        <taxon>Caenorhabditis</taxon>
    </lineage>
</organism>
<dbReference type="GO" id="GO:0016579">
    <property type="term" value="P:protein deubiquitination"/>
    <property type="evidence" value="ECO:0007669"/>
    <property type="project" value="InterPro"/>
</dbReference>
<evidence type="ECO:0000313" key="14">
    <source>
        <dbReference type="EMBL" id="CAD6193073.1"/>
    </source>
</evidence>
<feature type="region of interest" description="Disordered" evidence="11">
    <location>
        <begin position="196"/>
        <end position="215"/>
    </location>
</feature>
<keyword evidence="8" id="KW-0788">Thiol protease</keyword>
<evidence type="ECO:0000256" key="5">
    <source>
        <dbReference type="ARBA" id="ARBA00022670"/>
    </source>
</evidence>
<keyword evidence="7" id="KW-0378">Hydrolase</keyword>
<proteinExistence type="inferred from homology"/>
<dbReference type="Pfam" id="PF22486">
    <property type="entry name" value="MATH_2"/>
    <property type="match status" value="1"/>
</dbReference>
<evidence type="ECO:0000256" key="11">
    <source>
        <dbReference type="SAM" id="MobiDB-lite"/>
    </source>
</evidence>
<name>A0A8S1HAA8_9PELO</name>